<protein>
    <submittedName>
        <fullName evidence="1">Uncharacterized protein</fullName>
    </submittedName>
</protein>
<evidence type="ECO:0000313" key="1">
    <source>
        <dbReference type="EMBL" id="KAF3273349.1"/>
    </source>
</evidence>
<proteinExistence type="predicted"/>
<dbReference type="OrthoDB" id="5275578at2759"/>
<organism evidence="1 2">
    <name type="scientific">Orbilia oligospora</name>
    <name type="common">Nematode-trapping fungus</name>
    <name type="synonym">Arthrobotrys oligospora</name>
    <dbReference type="NCBI Taxonomy" id="2813651"/>
    <lineage>
        <taxon>Eukaryota</taxon>
        <taxon>Fungi</taxon>
        <taxon>Dikarya</taxon>
        <taxon>Ascomycota</taxon>
        <taxon>Pezizomycotina</taxon>
        <taxon>Orbiliomycetes</taxon>
        <taxon>Orbiliales</taxon>
        <taxon>Orbiliaceae</taxon>
        <taxon>Orbilia</taxon>
    </lineage>
</organism>
<sequence>MQAPGQICIWSAEVWGEGNAGVPSKTVANVTHFHSTDVYLTMRFFEDLTSKEDTLNTITVHATLKRHGIIRPFRVNPFKGTFKEKPPLWTPTVGADEVLPLNMAARENILAVELVYPRLWTVLEGGVYGYWNLKETHPTFQVYGECSKPERLGTKPMERAYTDHSASIMVTSHAGMEDPRGVCITRYDHVVKTKGPGCDLEFGLGKVLSHTRNQFSLSPHVDSEGNHRLVMTEIGNGFTILEFNASNVVEAYWERHRRLNERAISQFDKRIEQKLNQPPPPPIRRKTSLDRKQMEEGRIIGRSLIVLGHESSRFHRSQIIFLPKYLCYVACPERHNFLD</sequence>
<dbReference type="AlphaFoldDB" id="A0A7C8RAX3"/>
<accession>A0A7C8RAX3</accession>
<dbReference type="Proteomes" id="UP000474640">
    <property type="component" value="Unassembled WGS sequence"/>
</dbReference>
<name>A0A7C8RAX3_ORBOL</name>
<dbReference type="EMBL" id="JAABOJ010000054">
    <property type="protein sequence ID" value="KAF3273349.1"/>
    <property type="molecule type" value="Genomic_DNA"/>
</dbReference>
<gene>
    <name evidence="1" type="ORF">TWF970_009133</name>
</gene>
<reference evidence="1 2" key="1">
    <citation type="submission" date="2020-01" db="EMBL/GenBank/DDBJ databases">
        <authorList>
            <person name="Palmer J.M."/>
        </authorList>
    </citation>
    <scope>NUCLEOTIDE SEQUENCE [LARGE SCALE GENOMIC DNA]</scope>
    <source>
        <strain evidence="1 2">TWF970</strain>
    </source>
</reference>
<evidence type="ECO:0000313" key="2">
    <source>
        <dbReference type="Proteomes" id="UP000474640"/>
    </source>
</evidence>
<comment type="caution">
    <text evidence="1">The sequence shown here is derived from an EMBL/GenBank/DDBJ whole genome shotgun (WGS) entry which is preliminary data.</text>
</comment>